<feature type="repeat" description="WD" evidence="11">
    <location>
        <begin position="916"/>
        <end position="950"/>
    </location>
</feature>
<dbReference type="SUPFAM" id="SSF56112">
    <property type="entry name" value="Protein kinase-like (PK-like)"/>
    <property type="match status" value="1"/>
</dbReference>
<feature type="repeat" description="WD" evidence="11">
    <location>
        <begin position="1260"/>
        <end position="1296"/>
    </location>
</feature>
<dbReference type="InterPro" id="IPR000719">
    <property type="entry name" value="Prot_kinase_dom"/>
</dbReference>
<dbReference type="PANTHER" id="PTHR17583">
    <property type="entry name" value="PHOSPHOINOSITIDE 3-KINASE REGULATORY SUBUNIT 4"/>
    <property type="match status" value="1"/>
</dbReference>
<evidence type="ECO:0000259" key="12">
    <source>
        <dbReference type="PROSITE" id="PS50011"/>
    </source>
</evidence>
<dbReference type="InterPro" id="IPR016024">
    <property type="entry name" value="ARM-type_fold"/>
</dbReference>
<dbReference type="Gene3D" id="1.25.10.10">
    <property type="entry name" value="Leucine-rich Repeat Variant"/>
    <property type="match status" value="1"/>
</dbReference>
<dbReference type="Proteomes" id="UP001158576">
    <property type="component" value="Chromosome PAR"/>
</dbReference>
<evidence type="ECO:0000313" key="14">
    <source>
        <dbReference type="Proteomes" id="UP001158576"/>
    </source>
</evidence>
<evidence type="ECO:0000256" key="9">
    <source>
        <dbReference type="ARBA" id="ARBA00022840"/>
    </source>
</evidence>
<evidence type="ECO:0000256" key="4">
    <source>
        <dbReference type="ARBA" id="ARBA00022574"/>
    </source>
</evidence>
<evidence type="ECO:0000256" key="3">
    <source>
        <dbReference type="ARBA" id="ARBA00022527"/>
    </source>
</evidence>
<feature type="repeat" description="HEAT" evidence="10">
    <location>
        <begin position="389"/>
        <end position="427"/>
    </location>
</feature>
<feature type="repeat" description="WD" evidence="11">
    <location>
        <begin position="1175"/>
        <end position="1208"/>
    </location>
</feature>
<keyword evidence="14" id="KW-1185">Reference proteome</keyword>
<keyword evidence="9" id="KW-0067">ATP-binding</keyword>
<keyword evidence="4 11" id="KW-0853">WD repeat</keyword>
<proteinExistence type="predicted"/>
<dbReference type="InterPro" id="IPR019775">
    <property type="entry name" value="WD40_repeat_CS"/>
</dbReference>
<sequence>MGNQLTGLSPSQTQPIEHYLQHYLPNVIWSKCSIKSHMGSTRFMKVAKLEHEVEREIVVKIFVAPEKQDVDLEQYGEKIREVAKELDEFTNCLPWALVLSTEHVGFLIRQHMSRSLYDRLSMRPFLTMEEKSWITYQLINALANIHSKNIVHGDLKCENVLLTQDDWLVLADFAHFKPCNLPVDNPADFTYFFDTSRRRAACLAPERFLTKDNACSERNEITAEMDIFSAGCIIAEIFQDGNPLFSYGDLLSFVEGKAPNLSNIPDGYREMVQSMIKRCPNDRPTAQDLLFSDIFPASFNGFLFKKMTAYKDREKHQSKGTRGDDVIRRLKTDLKDFLSKLSRETLVIPLNLILSAIRSCDFHQSWFDGFDILVQMSTKLDCVIVLERIMPTLLKFTRESDSRLRAASLTALHQIVLNLDTAGLSEQICEQNAEYLLKDLKDLANDDMFHVKRVYAKYIGTFGRFCYLLSKRCEDDHVSETVRTVINDCVTNVMTDDSAEINREFLHSSVIELAEVLGATNIGDTILKHMITYLNKNHSWMLRAEMYNSLPKVLKSIGLSGDLVDVLRGPIQEGLTDSEDPVILAALKCFTCLVEAGLMSKSLTLDVAHRVTPFLLHPNSAIMLTAARFFVTLGQIMNTAEKMVKLVPVISKFLKKKNHAALNSLQTFLTFLRPPLSRLVYEQIISSSFSRELIKLLRDYPHHELDELEDLVNSEALDEFLKDTSNSSSSWELGQKRRKFASLLSRLNQIPMTGTDREALELMSTLLETRHLKNQARTPMKTTSGVIYLDEVEGERQRRPSRSMGSGKIRNVAHLKVELSKNEKEKNVLDKKILWATSYFEHNLPKKEEIKKEGTKVIKRYSNSKIALREIVYEKRKEIRDQFEEDLLDVSDENFDGFDGSSNDQWLPQGRLVGHIQEHTGSINEITVNPKCSFMCSAGNDGFVKTWSIDQFWNYSNPSEALKSKNQWRPDSEMAIKRVQFCDNSKIAIVAQKEKPDSLSTGSICYSDIEMFKTPLWNKVIDAKYGIVTDLCTTQSDKGQIFAATSAGQILSLDPRSKHTVSQSYELEHDVRLGGLTSICSDKRQQWLAAATARGSVVVWDLRYQLRVINFQAAERKIQKILPVPGTQCEVAISIDMNNDVGIWSLNSGFRQKAFWSAKGIPPLTTTVHSGYSATSMVFSPSGGVLFTGGSDMRIRGWNLADAKKSRMVVNSASSQAEGHRYDVTYSERKLEGIELIEENRDNIVQVALEESDWGLIGPPPGHWDVISSLQYISKSQTGDKLLASASRDGCIKLWK</sequence>
<evidence type="ECO:0000256" key="5">
    <source>
        <dbReference type="ARBA" id="ARBA00022679"/>
    </source>
</evidence>
<dbReference type="Gene3D" id="1.10.510.10">
    <property type="entry name" value="Transferase(Phosphotransferase) domain 1"/>
    <property type="match status" value="1"/>
</dbReference>
<dbReference type="InterPro" id="IPR015943">
    <property type="entry name" value="WD40/YVTN_repeat-like_dom_sf"/>
</dbReference>
<keyword evidence="7" id="KW-0547">Nucleotide-binding</keyword>
<dbReference type="InterPro" id="IPR011989">
    <property type="entry name" value="ARM-like"/>
</dbReference>
<dbReference type="SUPFAM" id="SSF50978">
    <property type="entry name" value="WD40 repeat-like"/>
    <property type="match status" value="1"/>
</dbReference>
<dbReference type="InterPro" id="IPR011009">
    <property type="entry name" value="Kinase-like_dom_sf"/>
</dbReference>
<dbReference type="PROSITE" id="PS00108">
    <property type="entry name" value="PROTEIN_KINASE_ST"/>
    <property type="match status" value="1"/>
</dbReference>
<dbReference type="PROSITE" id="PS50077">
    <property type="entry name" value="HEAT_REPEAT"/>
    <property type="match status" value="1"/>
</dbReference>
<dbReference type="PROSITE" id="PS50011">
    <property type="entry name" value="PROTEIN_KINASE_DOM"/>
    <property type="match status" value="1"/>
</dbReference>
<protein>
    <recommendedName>
        <fullName evidence="2">non-specific serine/threonine protein kinase</fullName>
        <ecNumber evidence="2">2.7.11.1</ecNumber>
    </recommendedName>
</protein>
<organism evidence="13 14">
    <name type="scientific">Oikopleura dioica</name>
    <name type="common">Tunicate</name>
    <dbReference type="NCBI Taxonomy" id="34765"/>
    <lineage>
        <taxon>Eukaryota</taxon>
        <taxon>Metazoa</taxon>
        <taxon>Chordata</taxon>
        <taxon>Tunicata</taxon>
        <taxon>Appendicularia</taxon>
        <taxon>Copelata</taxon>
        <taxon>Oikopleuridae</taxon>
        <taxon>Oikopleura</taxon>
    </lineage>
</organism>
<evidence type="ECO:0000256" key="1">
    <source>
        <dbReference type="ARBA" id="ARBA00004419"/>
    </source>
</evidence>
<dbReference type="InterPro" id="IPR001680">
    <property type="entry name" value="WD40_rpt"/>
</dbReference>
<evidence type="ECO:0000256" key="2">
    <source>
        <dbReference type="ARBA" id="ARBA00012513"/>
    </source>
</evidence>
<dbReference type="PROSITE" id="PS50294">
    <property type="entry name" value="WD_REPEATS_REGION"/>
    <property type="match status" value="2"/>
</dbReference>
<keyword evidence="5" id="KW-0808">Transferase</keyword>
<dbReference type="Pfam" id="PF00400">
    <property type="entry name" value="WD40"/>
    <property type="match status" value="3"/>
</dbReference>
<reference evidence="13 14" key="1">
    <citation type="submission" date="2021-04" db="EMBL/GenBank/DDBJ databases">
        <authorList>
            <person name="Bliznina A."/>
        </authorList>
    </citation>
    <scope>NUCLEOTIDE SEQUENCE [LARGE SCALE GENOMIC DNA]</scope>
</reference>
<dbReference type="InterPro" id="IPR036322">
    <property type="entry name" value="WD40_repeat_dom_sf"/>
</dbReference>
<keyword evidence="6" id="KW-0677">Repeat</keyword>
<dbReference type="EMBL" id="OU015568">
    <property type="protein sequence ID" value="CAG5085190.1"/>
    <property type="molecule type" value="Genomic_DNA"/>
</dbReference>
<accession>A0ABN7RVY6</accession>
<evidence type="ECO:0000256" key="7">
    <source>
        <dbReference type="ARBA" id="ARBA00022741"/>
    </source>
</evidence>
<dbReference type="PROSITE" id="PS00678">
    <property type="entry name" value="WD_REPEATS_1"/>
    <property type="match status" value="1"/>
</dbReference>
<evidence type="ECO:0000313" key="13">
    <source>
        <dbReference type="EMBL" id="CAG5085190.1"/>
    </source>
</evidence>
<dbReference type="Pfam" id="PF00069">
    <property type="entry name" value="Pkinase"/>
    <property type="match status" value="1"/>
</dbReference>
<evidence type="ECO:0000256" key="11">
    <source>
        <dbReference type="PROSITE-ProRule" id="PRU00221"/>
    </source>
</evidence>
<comment type="subcellular location">
    <subcellularLocation>
        <location evidence="1">Cytoplasmic vesicle</location>
        <location evidence="1">Autophagosome</location>
    </subcellularLocation>
</comment>
<name>A0ABN7RVY6_OIKDI</name>
<dbReference type="PROSITE" id="PS50082">
    <property type="entry name" value="WD_REPEATS_2"/>
    <property type="match status" value="3"/>
</dbReference>
<evidence type="ECO:0000256" key="6">
    <source>
        <dbReference type="ARBA" id="ARBA00022737"/>
    </source>
</evidence>
<dbReference type="Gene3D" id="2.130.10.10">
    <property type="entry name" value="YVTN repeat-like/Quinoprotein amine dehydrogenase"/>
    <property type="match status" value="2"/>
</dbReference>
<dbReference type="PANTHER" id="PTHR17583:SF0">
    <property type="entry name" value="PHOSPHOINOSITIDE 3-KINASE REGULATORY SUBUNIT 4"/>
    <property type="match status" value="1"/>
</dbReference>
<evidence type="ECO:0000256" key="10">
    <source>
        <dbReference type="PROSITE-ProRule" id="PRU00103"/>
    </source>
</evidence>
<dbReference type="EC" id="2.7.11.1" evidence="2"/>
<gene>
    <name evidence="13" type="ORF">OKIOD_LOCUS2391</name>
</gene>
<keyword evidence="8" id="KW-0418">Kinase</keyword>
<dbReference type="SMART" id="SM00220">
    <property type="entry name" value="S_TKc"/>
    <property type="match status" value="1"/>
</dbReference>
<dbReference type="SUPFAM" id="SSF48371">
    <property type="entry name" value="ARM repeat"/>
    <property type="match status" value="1"/>
</dbReference>
<dbReference type="Pfam" id="PF22956">
    <property type="entry name" value="VPS15-like_hel"/>
    <property type="match status" value="1"/>
</dbReference>
<evidence type="ECO:0000256" key="8">
    <source>
        <dbReference type="ARBA" id="ARBA00022777"/>
    </source>
</evidence>
<feature type="domain" description="Protein kinase" evidence="12">
    <location>
        <begin position="32"/>
        <end position="295"/>
    </location>
</feature>
<dbReference type="InterPro" id="IPR045162">
    <property type="entry name" value="Vps15-like"/>
</dbReference>
<dbReference type="InterPro" id="IPR008271">
    <property type="entry name" value="Ser/Thr_kinase_AS"/>
</dbReference>
<dbReference type="InterPro" id="IPR021133">
    <property type="entry name" value="HEAT_type_2"/>
</dbReference>
<dbReference type="InterPro" id="IPR055231">
    <property type="entry name" value="2AA_helical"/>
</dbReference>
<keyword evidence="3" id="KW-0723">Serine/threonine-protein kinase</keyword>
<dbReference type="SMART" id="SM00320">
    <property type="entry name" value="WD40"/>
    <property type="match status" value="4"/>
</dbReference>